<protein>
    <recommendedName>
        <fullName evidence="3">F-box domain-containing protein</fullName>
    </recommendedName>
</protein>
<dbReference type="OrthoDB" id="3045590at2759"/>
<keyword evidence="2" id="KW-1185">Reference proteome</keyword>
<accession>A0A8S0WMX6</accession>
<evidence type="ECO:0000313" key="2">
    <source>
        <dbReference type="Proteomes" id="UP000467700"/>
    </source>
</evidence>
<name>A0A8S0WMX6_CYCAE</name>
<dbReference type="Proteomes" id="UP000467700">
    <property type="component" value="Unassembled WGS sequence"/>
</dbReference>
<sequence length="558" mass="63542">MNQRIPLGDQMFLDDHSRALHQQIESNDGRNEICLIHKLNYDILWAIFALNADMANDIQEDIKISLSKWRPRAIITTTFATSRVCRPWRSLVLETPILWGQLVDLEYLSSITHEGREEIIKRTKDSFLSVKGEIYKGASLEFLIKFILEDWQWVQHFDVRISSKYCSALKDWSLCFTQSPVLRPFSFSGFSIGRRDTRTLSMQHHFGAVAPQLRRFSLAHPDFMIDLSALWLSQLRHLKVLYCEHPLSSWLDALSTMHLLESLQMIDAILFPPEIEMTSGLSVARLPSLREIHVFSRGLVQICAFFDHIMPAPGCCLQMQISVMPEGPSPTSEQLTFINRVLSRFLESWINTTTHVGPLELSSFESNLYISASSSDSRTLFININGVPSIIAALEAFSRCKFSDITSLSFYSEVNPANQHLASFLLRLTKVTVLEVPYPSFEGLTPENPDMSASHVPFPDLSRVVLTSLARQESQQWRDMCVRFFRWRHSMGCPIEIFDLTEAADRLKLLNFAALDAISGLQIKWTDNSGNIKTYLCGSGNVNALEHWDEIGAMADEQ</sequence>
<proteinExistence type="predicted"/>
<evidence type="ECO:0008006" key="3">
    <source>
        <dbReference type="Google" id="ProtNLM"/>
    </source>
</evidence>
<gene>
    <name evidence="1" type="ORF">AAE3_LOCUS8575</name>
</gene>
<dbReference type="EMBL" id="CACVBS010000054">
    <property type="protein sequence ID" value="CAA7266327.1"/>
    <property type="molecule type" value="Genomic_DNA"/>
</dbReference>
<organism evidence="1 2">
    <name type="scientific">Cyclocybe aegerita</name>
    <name type="common">Black poplar mushroom</name>
    <name type="synonym">Agrocybe aegerita</name>
    <dbReference type="NCBI Taxonomy" id="1973307"/>
    <lineage>
        <taxon>Eukaryota</taxon>
        <taxon>Fungi</taxon>
        <taxon>Dikarya</taxon>
        <taxon>Basidiomycota</taxon>
        <taxon>Agaricomycotina</taxon>
        <taxon>Agaricomycetes</taxon>
        <taxon>Agaricomycetidae</taxon>
        <taxon>Agaricales</taxon>
        <taxon>Agaricineae</taxon>
        <taxon>Bolbitiaceae</taxon>
        <taxon>Cyclocybe</taxon>
    </lineage>
</organism>
<comment type="caution">
    <text evidence="1">The sequence shown here is derived from an EMBL/GenBank/DDBJ whole genome shotgun (WGS) entry which is preliminary data.</text>
</comment>
<dbReference type="AlphaFoldDB" id="A0A8S0WMX6"/>
<reference evidence="1 2" key="1">
    <citation type="submission" date="2020-01" db="EMBL/GenBank/DDBJ databases">
        <authorList>
            <person name="Gupta K D."/>
        </authorList>
    </citation>
    <scope>NUCLEOTIDE SEQUENCE [LARGE SCALE GENOMIC DNA]</scope>
</reference>
<evidence type="ECO:0000313" key="1">
    <source>
        <dbReference type="EMBL" id="CAA7266327.1"/>
    </source>
</evidence>